<accession>A0A212L4K5</accession>
<protein>
    <submittedName>
        <fullName evidence="10">Multidrug efflux system protein</fullName>
    </submittedName>
</protein>
<dbReference type="AlphaFoldDB" id="A0A212L4K5"/>
<dbReference type="PRINTS" id="PR00702">
    <property type="entry name" value="ACRIFLAVINRP"/>
</dbReference>
<feature type="transmembrane region" description="Helical" evidence="9">
    <location>
        <begin position="396"/>
        <end position="417"/>
    </location>
</feature>
<feature type="transmembrane region" description="Helical" evidence="9">
    <location>
        <begin position="537"/>
        <end position="555"/>
    </location>
</feature>
<feature type="transmembrane region" description="Helical" evidence="9">
    <location>
        <begin position="869"/>
        <end position="886"/>
    </location>
</feature>
<dbReference type="Pfam" id="PF00873">
    <property type="entry name" value="ACR_tran"/>
    <property type="match status" value="1"/>
</dbReference>
<keyword evidence="5" id="KW-0997">Cell inner membrane</keyword>
<dbReference type="SUPFAM" id="SSF82866">
    <property type="entry name" value="Multidrug efflux transporter AcrB transmembrane domain"/>
    <property type="match status" value="2"/>
</dbReference>
<dbReference type="Gene3D" id="3.30.70.1440">
    <property type="entry name" value="Multidrug efflux transporter AcrB pore domain"/>
    <property type="match status" value="1"/>
</dbReference>
<evidence type="ECO:0000256" key="3">
    <source>
        <dbReference type="ARBA" id="ARBA00022448"/>
    </source>
</evidence>
<evidence type="ECO:0000256" key="7">
    <source>
        <dbReference type="ARBA" id="ARBA00022989"/>
    </source>
</evidence>
<keyword evidence="8 9" id="KW-0472">Membrane</keyword>
<dbReference type="NCBIfam" id="TIGR00915">
    <property type="entry name" value="2A0602"/>
    <property type="match status" value="1"/>
</dbReference>
<evidence type="ECO:0000256" key="2">
    <source>
        <dbReference type="ARBA" id="ARBA00010942"/>
    </source>
</evidence>
<comment type="similarity">
    <text evidence="2">Belongs to the resistance-nodulation-cell division (RND) (TC 2.A.6) family.</text>
</comment>
<keyword evidence="3" id="KW-0813">Transport</keyword>
<dbReference type="Gene3D" id="3.30.70.1430">
    <property type="entry name" value="Multidrug efflux transporter AcrB pore domain"/>
    <property type="match status" value="2"/>
</dbReference>
<evidence type="ECO:0000256" key="4">
    <source>
        <dbReference type="ARBA" id="ARBA00022475"/>
    </source>
</evidence>
<dbReference type="GO" id="GO:0005886">
    <property type="term" value="C:plasma membrane"/>
    <property type="evidence" value="ECO:0007669"/>
    <property type="project" value="UniProtKB-SubCell"/>
</dbReference>
<feature type="transmembrane region" description="Helical" evidence="9">
    <location>
        <begin position="366"/>
        <end position="390"/>
    </location>
</feature>
<reference evidence="10" key="1">
    <citation type="submission" date="2016-08" db="EMBL/GenBank/DDBJ databases">
        <authorList>
            <person name="Seilhamer J.J."/>
        </authorList>
    </citation>
    <scope>NUCLEOTIDE SEQUENCE</scope>
    <source>
        <strain evidence="10">86-1</strain>
    </source>
</reference>
<comment type="subcellular location">
    <subcellularLocation>
        <location evidence="1">Cell inner membrane</location>
        <topology evidence="1">Multi-pass membrane protein</topology>
    </subcellularLocation>
</comment>
<dbReference type="NCBIfam" id="NF000282">
    <property type="entry name" value="RND_permease_1"/>
    <property type="match status" value="1"/>
</dbReference>
<evidence type="ECO:0000256" key="8">
    <source>
        <dbReference type="ARBA" id="ARBA00023136"/>
    </source>
</evidence>
<dbReference type="SUPFAM" id="SSF82693">
    <property type="entry name" value="Multidrug efflux transporter AcrB pore domain, PN1, PN2, PC1 and PC2 subdomains"/>
    <property type="match status" value="4"/>
</dbReference>
<dbReference type="InterPro" id="IPR027463">
    <property type="entry name" value="AcrB_DN_DC_subdom"/>
</dbReference>
<evidence type="ECO:0000256" key="9">
    <source>
        <dbReference type="SAM" id="Phobius"/>
    </source>
</evidence>
<keyword evidence="7 9" id="KW-1133">Transmembrane helix</keyword>
<evidence type="ECO:0000256" key="6">
    <source>
        <dbReference type="ARBA" id="ARBA00022692"/>
    </source>
</evidence>
<evidence type="ECO:0000313" key="10">
    <source>
        <dbReference type="EMBL" id="SCM72502.1"/>
    </source>
</evidence>
<keyword evidence="6 9" id="KW-0812">Transmembrane</keyword>
<feature type="transmembrane region" description="Helical" evidence="9">
    <location>
        <begin position="340"/>
        <end position="359"/>
    </location>
</feature>
<feature type="transmembrane region" description="Helical" evidence="9">
    <location>
        <begin position="893"/>
        <end position="913"/>
    </location>
</feature>
<dbReference type="GO" id="GO:0009636">
    <property type="term" value="P:response to toxic substance"/>
    <property type="evidence" value="ECO:0007669"/>
    <property type="project" value="UniProtKB-ARBA"/>
</dbReference>
<dbReference type="GO" id="GO:0015562">
    <property type="term" value="F:efflux transmembrane transporter activity"/>
    <property type="evidence" value="ECO:0007669"/>
    <property type="project" value="InterPro"/>
</dbReference>
<feature type="transmembrane region" description="Helical" evidence="9">
    <location>
        <begin position="996"/>
        <end position="1023"/>
    </location>
</feature>
<feature type="transmembrane region" description="Helical" evidence="9">
    <location>
        <begin position="919"/>
        <end position="942"/>
    </location>
</feature>
<dbReference type="PANTHER" id="PTHR32063:SF13">
    <property type="entry name" value="MULTIDRUG EFFLUX PUMP SUBUNIT ACRB-RELATED"/>
    <property type="match status" value="1"/>
</dbReference>
<dbReference type="Gene3D" id="3.30.70.1320">
    <property type="entry name" value="Multidrug efflux transporter AcrB pore domain like"/>
    <property type="match status" value="1"/>
</dbReference>
<dbReference type="Gene3D" id="1.20.1640.10">
    <property type="entry name" value="Multidrug efflux transporter AcrB transmembrane domain"/>
    <property type="match status" value="2"/>
</dbReference>
<dbReference type="InterPro" id="IPR004764">
    <property type="entry name" value="MdtF-like"/>
</dbReference>
<dbReference type="SUPFAM" id="SSF82714">
    <property type="entry name" value="Multidrug efflux transporter AcrB TolC docking domain, DN and DC subdomains"/>
    <property type="match status" value="2"/>
</dbReference>
<feature type="transmembrane region" description="Helical" evidence="9">
    <location>
        <begin position="470"/>
        <end position="497"/>
    </location>
</feature>
<dbReference type="RefSeq" id="WP_179980240.1">
    <property type="nucleotide sequence ID" value="NZ_LT608333.1"/>
</dbReference>
<dbReference type="FunFam" id="3.30.70.1430:FF:000001">
    <property type="entry name" value="Efflux pump membrane transporter"/>
    <property type="match status" value="1"/>
</dbReference>
<evidence type="ECO:0000256" key="5">
    <source>
        <dbReference type="ARBA" id="ARBA00022519"/>
    </source>
</evidence>
<dbReference type="GO" id="GO:0042910">
    <property type="term" value="F:xenobiotic transmembrane transporter activity"/>
    <property type="evidence" value="ECO:0007669"/>
    <property type="project" value="TreeGrafter"/>
</dbReference>
<dbReference type="PANTHER" id="PTHR32063">
    <property type="match status" value="1"/>
</dbReference>
<name>A0A212L4K5_9BACT</name>
<evidence type="ECO:0000256" key="1">
    <source>
        <dbReference type="ARBA" id="ARBA00004429"/>
    </source>
</evidence>
<dbReference type="FunFam" id="1.20.1640.10:FF:000001">
    <property type="entry name" value="Efflux pump membrane transporter"/>
    <property type="match status" value="1"/>
</dbReference>
<organism evidence="10">
    <name type="scientific">uncultured Desulfovibrio sp</name>
    <dbReference type="NCBI Taxonomy" id="167968"/>
    <lineage>
        <taxon>Bacteria</taxon>
        <taxon>Pseudomonadati</taxon>
        <taxon>Thermodesulfobacteriota</taxon>
        <taxon>Desulfovibrionia</taxon>
        <taxon>Desulfovibrionales</taxon>
        <taxon>Desulfovibrionaceae</taxon>
        <taxon>Desulfovibrio</taxon>
        <taxon>environmental samples</taxon>
    </lineage>
</organism>
<feature type="transmembrane region" description="Helical" evidence="9">
    <location>
        <begin position="438"/>
        <end position="458"/>
    </location>
</feature>
<dbReference type="EMBL" id="FMJC01000002">
    <property type="protein sequence ID" value="SCM72502.1"/>
    <property type="molecule type" value="Genomic_DNA"/>
</dbReference>
<proteinExistence type="inferred from homology"/>
<dbReference type="InterPro" id="IPR001036">
    <property type="entry name" value="Acrflvin-R"/>
</dbReference>
<keyword evidence="4" id="KW-1003">Cell membrane</keyword>
<dbReference type="Gene3D" id="3.30.2090.10">
    <property type="entry name" value="Multidrug efflux transporter AcrB TolC docking domain, DN and DC subdomains"/>
    <property type="match status" value="2"/>
</dbReference>
<sequence>MAAFFINRPIFATVLAILLMLAGGLALRSLPIAQYPDIASPQISINGQYPGASAAIVDQSVTQVIEQQMKGIDNLLYMNSSSDSYGNVEMVFTFEAGTNIDIAQVQVQNKLQQALPMLPESVQRQGLQVSKAVENSFMTIAFYVDDASMSAGEISDYVASNLIDQLNRVEGVGSTTLYGGVNAMRIWCDPAKMEQYRLNPQDIVAAVQAQNAQVAGGQTGAGPAMPGQEISITVNAASRLQTVDEFQRIRLRTEADGSILRLGQVARVELNEETFMGQSRFNGNPSVGAAVKLASGANVIKTTNAIKAELASLSRFFPQGMQYAFADDRAPIVEKSISSVVHTLLEAVVLVVAVMFLFLQSFRSTLIPAITVPVVLLGVFAVLSLAGYSINTLTMFGMVLAIGLLVDDAIVVVENVERLMRDEMLSPKEAALKSMREITGALVGVAVVISAVFVPMAFMSGSTGVIYRQFSITIVTSMVLSVLVAIVLTPALCAIMLHTHAPGQGEGLFGRFNRWFDRLTRRYAVSLRPMLDKPKRWVGFFVAGLAVCAVLLFQLPGAFLPEEDQGILFLDIQLPPGASFERTAKVLAQVEDYFRQDEKEAVESVFTVMGWGFSGTGQGSGMAFALLKDWGERGKGQGVFDIMSRANARFADIPEAQLFVMAPPAVMELGNSSGFNMELMDRGNRGHEALMAAKDALLQKAATQKAIANARYSGLDDAEQYRLIIDSDKAGAQGLNIAVVNGAIGAYWGGEYINDFVDKGRTKKVYLQAEPAFRSSAEDFRRYYVRNSVDEMVPFASFIDVESINASPKLTRYQGVPAVKIEGEAAPGQSSGQAMKAMEASAKDLPPGFDFAWTGLSYQERLSGNQAPMLYAISLLVVFLSLAALYESWSIPVSVLLAVPTGLVGALAGAWLRGLNNDVYFQIAVLTIVGLSAKNSILIVEFARAQHRAGKSLIAAAIEASRLRLRPILMTSLCFILGVIPLALSSGAGAGAQNALGTVVMAGMLTATALGIYFTPLFFVLIVKMLGRPLAGGGNRQKS</sequence>
<feature type="transmembrane region" description="Helical" evidence="9">
    <location>
        <begin position="963"/>
        <end position="984"/>
    </location>
</feature>
<gene>
    <name evidence="10" type="primary">acrB</name>
    <name evidence="10" type="ORF">KL86DES1_20659</name>
</gene>